<evidence type="ECO:0000256" key="4">
    <source>
        <dbReference type="ARBA" id="ARBA00019707"/>
    </source>
</evidence>
<dbReference type="NCBIfam" id="NF009806">
    <property type="entry name" value="PRK13290.1"/>
    <property type="match status" value="1"/>
</dbReference>
<accession>A0A0M3AKQ3</accession>
<name>A0A0M3AKQ3_9SPHN</name>
<gene>
    <name evidence="8" type="primary">ectC</name>
    <name evidence="9" type="ORF">YP76_25110</name>
</gene>
<dbReference type="AlphaFoldDB" id="A0A0M3AKQ3"/>
<comment type="function">
    <text evidence="8">Catalyzes the circularization of gamma-N-acetyl-alpha,gamma-diaminobutyric acid (ADABA) to ectoine (1,4,5,6-tetrahydro-2-methyl-4-pyrimidine carboxylic acid), which is an excellent osmoprotectant.</text>
</comment>
<evidence type="ECO:0000256" key="5">
    <source>
        <dbReference type="ARBA" id="ARBA00023239"/>
    </source>
</evidence>
<dbReference type="CDD" id="cd06978">
    <property type="entry name" value="cupin_EctC"/>
    <property type="match status" value="1"/>
</dbReference>
<evidence type="ECO:0000313" key="9">
    <source>
        <dbReference type="EMBL" id="KKW89526.1"/>
    </source>
</evidence>
<protein>
    <recommendedName>
        <fullName evidence="4 8">L-ectoine synthase</fullName>
        <ecNumber evidence="3 8">4.2.1.108</ecNumber>
    </recommendedName>
    <alternativeName>
        <fullName evidence="6 8">N-acetyldiaminobutyrate dehydratase</fullName>
    </alternativeName>
</protein>
<comment type="pathway">
    <text evidence="1 8">Amine and polyamine biosynthesis; ectoine biosynthesis; L-ectoine from L-aspartate 4-semialdehyde: step 3/3.</text>
</comment>
<sequence>MIVRKLQDIRKSDRNVKSAQWESARLLLKDDSMGFSFHVTTMYAGEEIRMHYQNHLEAVLVLKGSGTIEDLGTGITHQLASGVMYALNAHDTHVVRPTTDILCACVFNPPVTGQEVHDESGAYPAEADMTREAALTN</sequence>
<dbReference type="RefSeq" id="WP_046766103.1">
    <property type="nucleotide sequence ID" value="NZ_LBIC01000020.1"/>
</dbReference>
<dbReference type="STRING" id="56193.YP76_25110"/>
<evidence type="ECO:0000256" key="6">
    <source>
        <dbReference type="ARBA" id="ARBA00033271"/>
    </source>
</evidence>
<dbReference type="GO" id="GO:0033990">
    <property type="term" value="F:ectoine synthase activity"/>
    <property type="evidence" value="ECO:0007669"/>
    <property type="project" value="UniProtKB-EC"/>
</dbReference>
<reference evidence="9 10" key="1">
    <citation type="submission" date="2015-04" db="EMBL/GenBank/DDBJ databases">
        <title>Genome sequence of aromatic hydrocarbons-degrading Sphingobium chungbukense DJ77.</title>
        <authorList>
            <person name="Kim Y.-C."/>
            <person name="Chae J.-C."/>
        </authorList>
    </citation>
    <scope>NUCLEOTIDE SEQUENCE [LARGE SCALE GENOMIC DNA]</scope>
    <source>
        <strain evidence="9 10">DJ77</strain>
    </source>
</reference>
<dbReference type="EMBL" id="LBIC01000020">
    <property type="protein sequence ID" value="KKW89526.1"/>
    <property type="molecule type" value="Genomic_DNA"/>
</dbReference>
<comment type="similarity">
    <text evidence="2 8">Belongs to the ectoine synthase family.</text>
</comment>
<evidence type="ECO:0000256" key="7">
    <source>
        <dbReference type="ARBA" id="ARBA00048714"/>
    </source>
</evidence>
<comment type="catalytic activity">
    <reaction evidence="7 8">
        <text>(2S)-4-acetamido-2-aminobutanoate = L-ectoine + H2O</text>
        <dbReference type="Rhea" id="RHEA:17281"/>
        <dbReference type="ChEBI" id="CHEBI:15377"/>
        <dbReference type="ChEBI" id="CHEBI:58515"/>
        <dbReference type="ChEBI" id="CHEBI:58929"/>
        <dbReference type="EC" id="4.2.1.108"/>
    </reaction>
</comment>
<dbReference type="PANTHER" id="PTHR39289:SF1">
    <property type="entry name" value="L-ECTOINE SYNTHASE"/>
    <property type="match status" value="1"/>
</dbReference>
<organism evidence="9 10">
    <name type="scientific">Sphingobium chungbukense</name>
    <dbReference type="NCBI Taxonomy" id="56193"/>
    <lineage>
        <taxon>Bacteria</taxon>
        <taxon>Pseudomonadati</taxon>
        <taxon>Pseudomonadota</taxon>
        <taxon>Alphaproteobacteria</taxon>
        <taxon>Sphingomonadales</taxon>
        <taxon>Sphingomonadaceae</taxon>
        <taxon>Sphingobium</taxon>
    </lineage>
</organism>
<dbReference type="PATRIC" id="fig|56193.3.peg.5303"/>
<dbReference type="UniPathway" id="UPA00067">
    <property type="reaction ID" value="UER00123"/>
</dbReference>
<dbReference type="PANTHER" id="PTHR39289">
    <property type="match status" value="1"/>
</dbReference>
<evidence type="ECO:0000256" key="3">
    <source>
        <dbReference type="ARBA" id="ARBA00013192"/>
    </source>
</evidence>
<dbReference type="EC" id="4.2.1.108" evidence="3 8"/>
<comment type="caution">
    <text evidence="9">The sequence shown here is derived from an EMBL/GenBank/DDBJ whole genome shotgun (WGS) entry which is preliminary data.</text>
</comment>
<dbReference type="InterPro" id="IPR011051">
    <property type="entry name" value="RmlC_Cupin_sf"/>
</dbReference>
<dbReference type="Pfam" id="PF06339">
    <property type="entry name" value="Ectoine_synth"/>
    <property type="match status" value="1"/>
</dbReference>
<evidence type="ECO:0000313" key="10">
    <source>
        <dbReference type="Proteomes" id="UP000033874"/>
    </source>
</evidence>
<dbReference type="HAMAP" id="MF_01255">
    <property type="entry name" value="Ectoine_synth"/>
    <property type="match status" value="1"/>
</dbReference>
<keyword evidence="5 8" id="KW-0456">Lyase</keyword>
<evidence type="ECO:0000256" key="1">
    <source>
        <dbReference type="ARBA" id="ARBA00005181"/>
    </source>
</evidence>
<dbReference type="Gene3D" id="2.60.120.10">
    <property type="entry name" value="Jelly Rolls"/>
    <property type="match status" value="1"/>
</dbReference>
<dbReference type="Proteomes" id="UP000033874">
    <property type="component" value="Unassembled WGS sequence"/>
</dbReference>
<keyword evidence="10" id="KW-1185">Reference proteome</keyword>
<evidence type="ECO:0000256" key="2">
    <source>
        <dbReference type="ARBA" id="ARBA00009637"/>
    </source>
</evidence>
<proteinExistence type="inferred from homology"/>
<dbReference type="InterPro" id="IPR010462">
    <property type="entry name" value="Ectoine_synth"/>
</dbReference>
<evidence type="ECO:0000256" key="8">
    <source>
        <dbReference type="HAMAP-Rule" id="MF_01255"/>
    </source>
</evidence>
<dbReference type="InterPro" id="IPR014710">
    <property type="entry name" value="RmlC-like_jellyroll"/>
</dbReference>
<dbReference type="GO" id="GO:0019491">
    <property type="term" value="P:ectoine biosynthetic process"/>
    <property type="evidence" value="ECO:0007669"/>
    <property type="project" value="UniProtKB-UniRule"/>
</dbReference>
<dbReference type="SUPFAM" id="SSF51182">
    <property type="entry name" value="RmlC-like cupins"/>
    <property type="match status" value="1"/>
</dbReference>